<protein>
    <submittedName>
        <fullName evidence="1">Uncharacterized protein</fullName>
    </submittedName>
</protein>
<dbReference type="Proteomes" id="UP000468943">
    <property type="component" value="Unassembled WGS sequence"/>
</dbReference>
<name>A0A6I4SNR4_9SPHN</name>
<evidence type="ECO:0000313" key="2">
    <source>
        <dbReference type="Proteomes" id="UP000468943"/>
    </source>
</evidence>
<reference evidence="1 2" key="1">
    <citation type="submission" date="2019-12" db="EMBL/GenBank/DDBJ databases">
        <title>Genomic-based taxomic classification of the family Erythrobacteraceae.</title>
        <authorList>
            <person name="Xu L."/>
        </authorList>
    </citation>
    <scope>NUCLEOTIDE SEQUENCE [LARGE SCALE GENOMIC DNA]</scope>
    <source>
        <strain evidence="1 2">JCM 17802</strain>
    </source>
</reference>
<sequence>MEIHPTIAALRGNLAAQRRAQFSLESVKAEWLAGHSDILGRPLEKYGQGADLGECKALDGVFQQKVARKPLIDGLMSRMGHAIARTPLGQIPFRHQYRSGVGVLQIATAGRANLSLLLYEAKAGPAAQSIYFTDSECTEIVLIGSGRGRLFEIVSTNHAGAVLSERQLDFQSGEVISYTGNKTTKLVETVPGSMLVLRLTRSPVVPEESREYRLADGALVHCASGNRAESRQEMIVALLGAMKRGEAVPTIADKCIEGTPHLRWQAIRQMLALDTARGFEVLCAVAAAPTDDLNAPAAALKAQLLKSYPVLSEMESA</sequence>
<keyword evidence="2" id="KW-1185">Reference proteome</keyword>
<dbReference type="AlphaFoldDB" id="A0A6I4SNR4"/>
<proteinExistence type="predicted"/>
<accession>A0A6I4SNR4</accession>
<gene>
    <name evidence="1" type="ORF">GRI36_11260</name>
</gene>
<dbReference type="RefSeq" id="WP_160598534.1">
    <property type="nucleotide sequence ID" value="NZ_WTYS01000001.1"/>
</dbReference>
<evidence type="ECO:0000313" key="1">
    <source>
        <dbReference type="EMBL" id="MXO57455.1"/>
    </source>
</evidence>
<comment type="caution">
    <text evidence="1">The sequence shown here is derived from an EMBL/GenBank/DDBJ whole genome shotgun (WGS) entry which is preliminary data.</text>
</comment>
<organism evidence="1 2">
    <name type="scientific">Pontixanthobacter gangjinensis</name>
    <dbReference type="NCBI Taxonomy" id="1028742"/>
    <lineage>
        <taxon>Bacteria</taxon>
        <taxon>Pseudomonadati</taxon>
        <taxon>Pseudomonadota</taxon>
        <taxon>Alphaproteobacteria</taxon>
        <taxon>Sphingomonadales</taxon>
        <taxon>Erythrobacteraceae</taxon>
        <taxon>Pontixanthobacter</taxon>
    </lineage>
</organism>
<dbReference type="OrthoDB" id="7594270at2"/>
<dbReference type="EMBL" id="WTYS01000001">
    <property type="protein sequence ID" value="MXO57455.1"/>
    <property type="molecule type" value="Genomic_DNA"/>
</dbReference>